<protein>
    <submittedName>
        <fullName evidence="1">Uncharacterized protein</fullName>
    </submittedName>
</protein>
<dbReference type="RefSeq" id="XP_001593849.1">
    <property type="nucleotide sequence ID" value="XM_001593799.1"/>
</dbReference>
<dbReference type="HOGENOM" id="CLU_3088683_0_0_1"/>
<gene>
    <name evidence="1" type="ORF">SS1G_05277</name>
</gene>
<dbReference type="AlphaFoldDB" id="A7EIY4"/>
<sequence length="52" mass="5470">MAVSSAVKVIPRPMELQAKPGTKATFLAKFPARPIGGIAIHSTEEILVPISV</sequence>
<dbReference type="Proteomes" id="UP000001312">
    <property type="component" value="Unassembled WGS sequence"/>
</dbReference>
<name>A7EIY4_SCLS1</name>
<dbReference type="EMBL" id="CH476626">
    <property type="protein sequence ID" value="EDO02800.1"/>
    <property type="molecule type" value="Genomic_DNA"/>
</dbReference>
<reference evidence="2" key="1">
    <citation type="journal article" date="2011" name="PLoS Genet.">
        <title>Genomic analysis of the necrotrophic fungal pathogens Sclerotinia sclerotiorum and Botrytis cinerea.</title>
        <authorList>
            <person name="Amselem J."/>
            <person name="Cuomo C.A."/>
            <person name="van Kan J.A."/>
            <person name="Viaud M."/>
            <person name="Benito E.P."/>
            <person name="Couloux A."/>
            <person name="Coutinho P.M."/>
            <person name="de Vries R.P."/>
            <person name="Dyer P.S."/>
            <person name="Fillinger S."/>
            <person name="Fournier E."/>
            <person name="Gout L."/>
            <person name="Hahn M."/>
            <person name="Kohn L."/>
            <person name="Lapalu N."/>
            <person name="Plummer K.M."/>
            <person name="Pradier J.M."/>
            <person name="Quevillon E."/>
            <person name="Sharon A."/>
            <person name="Simon A."/>
            <person name="ten Have A."/>
            <person name="Tudzynski B."/>
            <person name="Tudzynski P."/>
            <person name="Wincker P."/>
            <person name="Andrew M."/>
            <person name="Anthouard V."/>
            <person name="Beever R.E."/>
            <person name="Beffa R."/>
            <person name="Benoit I."/>
            <person name="Bouzid O."/>
            <person name="Brault B."/>
            <person name="Chen Z."/>
            <person name="Choquer M."/>
            <person name="Collemare J."/>
            <person name="Cotton P."/>
            <person name="Danchin E.G."/>
            <person name="Da Silva C."/>
            <person name="Gautier A."/>
            <person name="Giraud C."/>
            <person name="Giraud T."/>
            <person name="Gonzalez C."/>
            <person name="Grossetete S."/>
            <person name="Guldener U."/>
            <person name="Henrissat B."/>
            <person name="Howlett B.J."/>
            <person name="Kodira C."/>
            <person name="Kretschmer M."/>
            <person name="Lappartient A."/>
            <person name="Leroch M."/>
            <person name="Levis C."/>
            <person name="Mauceli E."/>
            <person name="Neuveglise C."/>
            <person name="Oeser B."/>
            <person name="Pearson M."/>
            <person name="Poulain J."/>
            <person name="Poussereau N."/>
            <person name="Quesneville H."/>
            <person name="Rascle C."/>
            <person name="Schumacher J."/>
            <person name="Segurens B."/>
            <person name="Sexton A."/>
            <person name="Silva E."/>
            <person name="Sirven C."/>
            <person name="Soanes D.M."/>
            <person name="Talbot N.J."/>
            <person name="Templeton M."/>
            <person name="Yandava C."/>
            <person name="Yarden O."/>
            <person name="Zeng Q."/>
            <person name="Rollins J.A."/>
            <person name="Lebrun M.H."/>
            <person name="Dickman M."/>
        </authorList>
    </citation>
    <scope>NUCLEOTIDE SEQUENCE [LARGE SCALE GENOMIC DNA]</scope>
    <source>
        <strain evidence="2">ATCC 18683 / 1980 / Ss-1</strain>
    </source>
</reference>
<organism evidence="1 2">
    <name type="scientific">Sclerotinia sclerotiorum (strain ATCC 18683 / 1980 / Ss-1)</name>
    <name type="common">White mold</name>
    <name type="synonym">Whetzelinia sclerotiorum</name>
    <dbReference type="NCBI Taxonomy" id="665079"/>
    <lineage>
        <taxon>Eukaryota</taxon>
        <taxon>Fungi</taxon>
        <taxon>Dikarya</taxon>
        <taxon>Ascomycota</taxon>
        <taxon>Pezizomycotina</taxon>
        <taxon>Leotiomycetes</taxon>
        <taxon>Helotiales</taxon>
        <taxon>Sclerotiniaceae</taxon>
        <taxon>Sclerotinia</taxon>
    </lineage>
</organism>
<accession>A7EIY4</accession>
<evidence type="ECO:0000313" key="1">
    <source>
        <dbReference type="EMBL" id="EDO02800.1"/>
    </source>
</evidence>
<dbReference type="GeneID" id="5490013"/>
<proteinExistence type="predicted"/>
<keyword evidence="2" id="KW-1185">Reference proteome</keyword>
<dbReference type="InParanoid" id="A7EIY4"/>
<dbReference type="KEGG" id="ssl:SS1G_05277"/>
<evidence type="ECO:0000313" key="2">
    <source>
        <dbReference type="Proteomes" id="UP000001312"/>
    </source>
</evidence>